<keyword evidence="4" id="KW-1185">Reference proteome</keyword>
<sequence>MKIFLWLIKACTLILEDKKEWDYKDVELLKIIVCAQVLNPEKDSKYFVDLPLKREINDIINDFEEIKGELGLKNKSLSKKRKNYKTLNILIYQTIFSVLNLNEKIEELDIKKIMEESKDLQKRKKIINDFLKKNFKEVGSDLEDYDEKEFFTNISQLPFMENVKDEKMREIVKSILHIWTKLSKKSVENVDSSLIPLKFPFIVPGGRFREFYYWDSLWILQGLLICDMKKAAKYLVLNFIDLINKYGFIPNGTRAYYSRRTQPPLFCMMLIKLYNHSTEFHDLVLGKGLEAAMKEYNFLKENKSCEIVVKEKRYQMYVYKVEGNYPRPESLKEDFQNWYNASGVRKNELYKSLKTSAESGIDFSSRWFTDPKDIKTIDILNRIPVDLNAIVYQNLCILQKLNFLVNKKFIVKKLEVEAKMLKNAINELMWDEETLQWRDFVISENKQAEKRTYFSNFYPMIFDIKPPSCEIKDVYQYNRDYFMDCDGGVVAGEEICDVDQQWDYPNIWPPYNQLIIEFLDKSDETKKDALILAKKFFESVKIGFDEKNVFYEKYNTLFPGSSGSGGEYEPQSGFGWTNGTVLYIIQNFGQRLIG</sequence>
<comment type="catalytic activity">
    <reaction evidence="2">
        <text>alpha,alpha-trehalose + H2O = alpha-D-glucose + beta-D-glucose</text>
        <dbReference type="Rhea" id="RHEA:32675"/>
        <dbReference type="ChEBI" id="CHEBI:15377"/>
        <dbReference type="ChEBI" id="CHEBI:15903"/>
        <dbReference type="ChEBI" id="CHEBI:16551"/>
        <dbReference type="ChEBI" id="CHEBI:17925"/>
        <dbReference type="EC" id="3.2.1.28"/>
    </reaction>
</comment>
<proteinExistence type="inferred from homology"/>
<accession>A0A437AP36</accession>
<reference evidence="3 4" key="1">
    <citation type="submission" date="2018-10" db="EMBL/GenBank/DDBJ databases">
        <title>Draft genome sequence of the microsporidian Tubulinosema ratisbonensis.</title>
        <authorList>
            <person name="Polonais V."/>
            <person name="Peyretaillade E."/>
            <person name="Niehus S."/>
            <person name="Wawrzyniak I."/>
            <person name="Franchet A."/>
            <person name="Gaspin C."/>
            <person name="Reichstadt M."/>
            <person name="Belser C."/>
            <person name="Labadie K."/>
            <person name="Delbac F."/>
            <person name="Ferrandon D."/>
        </authorList>
    </citation>
    <scope>NUCLEOTIDE SEQUENCE [LARGE SCALE GENOMIC DNA]</scope>
    <source>
        <strain evidence="3 4">Franzen</strain>
    </source>
</reference>
<dbReference type="AlphaFoldDB" id="A0A437AP36"/>
<dbReference type="OrthoDB" id="3542292at2759"/>
<dbReference type="InterPro" id="IPR012341">
    <property type="entry name" value="6hp_glycosidase-like_sf"/>
</dbReference>
<dbReference type="Pfam" id="PF01204">
    <property type="entry name" value="Trehalase"/>
    <property type="match status" value="1"/>
</dbReference>
<dbReference type="STRING" id="291195.A0A437AP36"/>
<comment type="similarity">
    <text evidence="1 2">Belongs to the glycosyl hydrolase 37 family.</text>
</comment>
<dbReference type="Proteomes" id="UP000282876">
    <property type="component" value="Unassembled WGS sequence"/>
</dbReference>
<organism evidence="3 4">
    <name type="scientific">Tubulinosema ratisbonensis</name>
    <dbReference type="NCBI Taxonomy" id="291195"/>
    <lineage>
        <taxon>Eukaryota</taxon>
        <taxon>Fungi</taxon>
        <taxon>Fungi incertae sedis</taxon>
        <taxon>Microsporidia</taxon>
        <taxon>Tubulinosematoidea</taxon>
        <taxon>Tubulinosematidae</taxon>
        <taxon>Tubulinosema</taxon>
    </lineage>
</organism>
<dbReference type="PANTHER" id="PTHR23403">
    <property type="entry name" value="TREHALASE"/>
    <property type="match status" value="1"/>
</dbReference>
<comment type="caution">
    <text evidence="3">The sequence shown here is derived from an EMBL/GenBank/DDBJ whole genome shotgun (WGS) entry which is preliminary data.</text>
</comment>
<dbReference type="InterPro" id="IPR001661">
    <property type="entry name" value="Glyco_hydro_37"/>
</dbReference>
<dbReference type="GO" id="GO:0005993">
    <property type="term" value="P:trehalose catabolic process"/>
    <property type="evidence" value="ECO:0007669"/>
    <property type="project" value="TreeGrafter"/>
</dbReference>
<evidence type="ECO:0000313" key="4">
    <source>
        <dbReference type="Proteomes" id="UP000282876"/>
    </source>
</evidence>
<dbReference type="EC" id="3.2.1.28" evidence="2"/>
<name>A0A437AP36_9MICR</name>
<dbReference type="InterPro" id="IPR008928">
    <property type="entry name" value="6-hairpin_glycosidase_sf"/>
</dbReference>
<evidence type="ECO:0000256" key="1">
    <source>
        <dbReference type="ARBA" id="ARBA00005615"/>
    </source>
</evidence>
<keyword evidence="2" id="KW-0326">Glycosidase</keyword>
<dbReference type="GO" id="GO:0004555">
    <property type="term" value="F:alpha,alpha-trehalase activity"/>
    <property type="evidence" value="ECO:0007669"/>
    <property type="project" value="UniProtKB-EC"/>
</dbReference>
<dbReference type="SUPFAM" id="SSF48208">
    <property type="entry name" value="Six-hairpin glycosidases"/>
    <property type="match status" value="1"/>
</dbReference>
<evidence type="ECO:0000256" key="2">
    <source>
        <dbReference type="RuleBase" id="RU361180"/>
    </source>
</evidence>
<keyword evidence="2" id="KW-0378">Hydrolase</keyword>
<gene>
    <name evidence="3" type="ORF">TUBRATIS_007050</name>
</gene>
<dbReference type="VEuPathDB" id="MicrosporidiaDB:TUBRATIS_007050"/>
<evidence type="ECO:0000313" key="3">
    <source>
        <dbReference type="EMBL" id="RVD92787.1"/>
    </source>
</evidence>
<dbReference type="PANTHER" id="PTHR23403:SF1">
    <property type="entry name" value="TREHALASE"/>
    <property type="match status" value="1"/>
</dbReference>
<dbReference type="Gene3D" id="1.50.10.10">
    <property type="match status" value="1"/>
</dbReference>
<dbReference type="PRINTS" id="PR00744">
    <property type="entry name" value="GLHYDRLASE37"/>
</dbReference>
<protein>
    <recommendedName>
        <fullName evidence="2">Trehalase</fullName>
        <ecNumber evidence="2">3.2.1.28</ecNumber>
    </recommendedName>
    <alternativeName>
        <fullName evidence="2">Alpha-trehalose glucohydrolase</fullName>
    </alternativeName>
</protein>
<dbReference type="EMBL" id="RCSS01000144">
    <property type="protein sequence ID" value="RVD92787.1"/>
    <property type="molecule type" value="Genomic_DNA"/>
</dbReference>